<evidence type="ECO:0000313" key="2">
    <source>
        <dbReference type="EMBL" id="KAJ7716197.1"/>
    </source>
</evidence>
<dbReference type="EMBL" id="JARKIB010000295">
    <property type="protein sequence ID" value="KAJ7716197.1"/>
    <property type="molecule type" value="Genomic_DNA"/>
</dbReference>
<gene>
    <name evidence="2" type="ORF">B0H16DRAFT_1614362</name>
</gene>
<dbReference type="Proteomes" id="UP001215598">
    <property type="component" value="Unassembled WGS sequence"/>
</dbReference>
<feature type="non-terminal residue" evidence="2">
    <location>
        <position position="1"/>
    </location>
</feature>
<keyword evidence="3" id="KW-1185">Reference proteome</keyword>
<organism evidence="2 3">
    <name type="scientific">Mycena metata</name>
    <dbReference type="NCBI Taxonomy" id="1033252"/>
    <lineage>
        <taxon>Eukaryota</taxon>
        <taxon>Fungi</taxon>
        <taxon>Dikarya</taxon>
        <taxon>Basidiomycota</taxon>
        <taxon>Agaricomycotina</taxon>
        <taxon>Agaricomycetes</taxon>
        <taxon>Agaricomycetidae</taxon>
        <taxon>Agaricales</taxon>
        <taxon>Marasmiineae</taxon>
        <taxon>Mycenaceae</taxon>
        <taxon>Mycena</taxon>
    </lineage>
</organism>
<accession>A0AAD7HAB6</accession>
<feature type="region of interest" description="Disordered" evidence="1">
    <location>
        <begin position="21"/>
        <end position="92"/>
    </location>
</feature>
<name>A0AAD7HAB6_9AGAR</name>
<reference evidence="2" key="1">
    <citation type="submission" date="2023-03" db="EMBL/GenBank/DDBJ databases">
        <title>Massive genome expansion in bonnet fungi (Mycena s.s.) driven by repeated elements and novel gene families across ecological guilds.</title>
        <authorList>
            <consortium name="Lawrence Berkeley National Laboratory"/>
            <person name="Harder C.B."/>
            <person name="Miyauchi S."/>
            <person name="Viragh M."/>
            <person name="Kuo A."/>
            <person name="Thoen E."/>
            <person name="Andreopoulos B."/>
            <person name="Lu D."/>
            <person name="Skrede I."/>
            <person name="Drula E."/>
            <person name="Henrissat B."/>
            <person name="Morin E."/>
            <person name="Kohler A."/>
            <person name="Barry K."/>
            <person name="LaButti K."/>
            <person name="Morin E."/>
            <person name="Salamov A."/>
            <person name="Lipzen A."/>
            <person name="Mereny Z."/>
            <person name="Hegedus B."/>
            <person name="Baldrian P."/>
            <person name="Stursova M."/>
            <person name="Weitz H."/>
            <person name="Taylor A."/>
            <person name="Grigoriev I.V."/>
            <person name="Nagy L.G."/>
            <person name="Martin F."/>
            <person name="Kauserud H."/>
        </authorList>
    </citation>
    <scope>NUCLEOTIDE SEQUENCE</scope>
    <source>
        <strain evidence="2">CBHHK182m</strain>
    </source>
</reference>
<dbReference type="AlphaFoldDB" id="A0AAD7HAB6"/>
<proteinExistence type="predicted"/>
<evidence type="ECO:0000313" key="3">
    <source>
        <dbReference type="Proteomes" id="UP001215598"/>
    </source>
</evidence>
<comment type="caution">
    <text evidence="2">The sequence shown here is derived from an EMBL/GenBank/DDBJ whole genome shotgun (WGS) entry which is preliminary data.</text>
</comment>
<evidence type="ECO:0000256" key="1">
    <source>
        <dbReference type="SAM" id="MobiDB-lite"/>
    </source>
</evidence>
<protein>
    <submittedName>
        <fullName evidence="2">Uncharacterized protein</fullName>
    </submittedName>
</protein>
<feature type="non-terminal residue" evidence="2">
    <location>
        <position position="92"/>
    </location>
</feature>
<sequence length="92" mass="9873">PLSSLRLLLTSCSSPQLSLARLHRPSPQNTTASTQPSLASPIRRRRDSSPSRTGPASSPWLAPLTVPPPAAPSASSPYAQHRRCRLPPLSSW</sequence>
<feature type="compositionally biased region" description="Polar residues" evidence="1">
    <location>
        <begin position="26"/>
        <end position="38"/>
    </location>
</feature>